<reference evidence="2 3" key="1">
    <citation type="submission" date="2018-05" db="EMBL/GenBank/DDBJ databases">
        <title>Reference genomes for bee gut microbiota database.</title>
        <authorList>
            <person name="Ellegaard K.M."/>
        </authorList>
    </citation>
    <scope>NUCLEOTIDE SEQUENCE [LARGE SCALE GENOMIC DNA]</scope>
    <source>
        <strain evidence="2 3">ESL0182</strain>
    </source>
</reference>
<gene>
    <name evidence="2" type="ORF">DKK70_08800</name>
</gene>
<proteinExistence type="predicted"/>
<accession>A0A2V4E1N8</accession>
<evidence type="ECO:0000313" key="2">
    <source>
        <dbReference type="EMBL" id="PXZ07080.1"/>
    </source>
</evidence>
<dbReference type="RefSeq" id="WP_110433667.1">
    <property type="nucleotide sequence ID" value="NZ_QGLR01000010.1"/>
</dbReference>
<comment type="caution">
    <text evidence="2">The sequence shown here is derived from an EMBL/GenBank/DDBJ whole genome shotgun (WGS) entry which is preliminary data.</text>
</comment>
<keyword evidence="3" id="KW-1185">Reference proteome</keyword>
<organism evidence="2 3">
    <name type="scientific">Gilliamella apicola</name>
    <dbReference type="NCBI Taxonomy" id="1196095"/>
    <lineage>
        <taxon>Bacteria</taxon>
        <taxon>Pseudomonadati</taxon>
        <taxon>Pseudomonadota</taxon>
        <taxon>Gammaproteobacteria</taxon>
        <taxon>Orbales</taxon>
        <taxon>Orbaceae</taxon>
        <taxon>Gilliamella</taxon>
    </lineage>
</organism>
<sequence length="130" mass="15015">MVGENYQNYLSGTQSNIQEVTDNISEFFDALRFIGVRSSHFINAMLLTGFFNELMNKNKGNNVKNYFVYALYCKETGMTKIGKTTRFKQRMKEIQDMFSGKLQLILKVCAAPNLETKLHQKYSGFRNQGE</sequence>
<dbReference type="Proteomes" id="UP000247932">
    <property type="component" value="Unassembled WGS sequence"/>
</dbReference>
<name>A0A2V4E1N8_9GAMM</name>
<evidence type="ECO:0000259" key="1">
    <source>
        <dbReference type="Pfam" id="PF10544"/>
    </source>
</evidence>
<evidence type="ECO:0000313" key="3">
    <source>
        <dbReference type="Proteomes" id="UP000247932"/>
    </source>
</evidence>
<protein>
    <recommendedName>
        <fullName evidence="1">Bacteriophage T5 Orf172 DNA-binding domain-containing protein</fullName>
    </recommendedName>
</protein>
<dbReference type="InterPro" id="IPR018306">
    <property type="entry name" value="Phage_T5_Orf172_DNA-bd"/>
</dbReference>
<dbReference type="EMBL" id="QGLR01000010">
    <property type="protein sequence ID" value="PXZ07080.1"/>
    <property type="molecule type" value="Genomic_DNA"/>
</dbReference>
<dbReference type="Pfam" id="PF10544">
    <property type="entry name" value="T5orf172"/>
    <property type="match status" value="1"/>
</dbReference>
<feature type="domain" description="Bacteriophage T5 Orf172 DNA-binding" evidence="1">
    <location>
        <begin position="67"/>
        <end position="126"/>
    </location>
</feature>
<dbReference type="AlphaFoldDB" id="A0A2V4E1N8"/>